<dbReference type="Pfam" id="PF01532">
    <property type="entry name" value="Glyco_hydro_47"/>
    <property type="match status" value="1"/>
</dbReference>
<feature type="active site" evidence="5">
    <location>
        <position position="368"/>
    </location>
</feature>
<proteinExistence type="inferred from homology"/>
<feature type="region of interest" description="Disordered" evidence="8">
    <location>
        <begin position="1031"/>
        <end position="1055"/>
    </location>
</feature>
<evidence type="ECO:0000256" key="4">
    <source>
        <dbReference type="ARBA" id="ARBA00023180"/>
    </source>
</evidence>
<evidence type="ECO:0000256" key="7">
    <source>
        <dbReference type="RuleBase" id="RU361193"/>
    </source>
</evidence>
<dbReference type="GeneID" id="30008974"/>
<comment type="similarity">
    <text evidence="2 7">Belongs to the glycosyl hydrolase 47 family.</text>
</comment>
<comment type="cofactor">
    <cofactor evidence="6">
        <name>Ca(2+)</name>
        <dbReference type="ChEBI" id="CHEBI:29108"/>
    </cofactor>
</comment>
<keyword evidence="7" id="KW-0326">Glycosidase</keyword>
<dbReference type="GO" id="GO:0005975">
    <property type="term" value="P:carbohydrate metabolic process"/>
    <property type="evidence" value="ECO:0007669"/>
    <property type="project" value="InterPro"/>
</dbReference>
<evidence type="ECO:0000256" key="2">
    <source>
        <dbReference type="ARBA" id="ARBA00007658"/>
    </source>
</evidence>
<feature type="binding site" evidence="6">
    <location>
        <position position="602"/>
    </location>
    <ligand>
        <name>Ca(2+)</name>
        <dbReference type="ChEBI" id="CHEBI:29108"/>
    </ligand>
</feature>
<evidence type="ECO:0000313" key="10">
    <source>
        <dbReference type="Proteomes" id="UP000078343"/>
    </source>
</evidence>
<sequence>MRMICRHVTPPAGSLSPFFAPARLWQWLRGVRLVLLLACLASIATVHAQTPGQIKALRKEAEDLFYHGFENYMSYAFPEDELRPISCKPLTRDRENPAHIEVNDPLGNYSLTLIDSLSTLAIIASNPSSSKRNKPLRLFQDSVRDLVEQYGDGSDGPSGQGLRARGFDLDSKVQVFETAIRGLGGLLSAHLFAVGELPIRGYAPPRRQVAYAQAWHKDQFDGKRQGVLWSNGFEYDGQLLRLAYDLGNRLIPAFWSSTGIPYPRVNLRHGIPFYVNSPFNAGAEAAQCDARPGPPEITETCSAGAGSLVLEFTVLSRLTGDPRFEELAKRAFWAIWQRRSAIDLIGGGIDAESGNWIGTWTGVGAGIDSFFEYALKSHILLSREAHPVYQNIDALQDPRILHESLPVEDSTSGAFLDAWNVAHAAIKRHLYRGPTYQHPHYIQADFSTGAARGFWIDALSAYYPGLLTLAGHVDEAVETHLLQTALWTRFSALPERWNIVTGGIEGGLGWWIGRPEFIESTYYLYRATEDPWYIHVGEMVLRDIKRRCWTRCGWASIQNVLTGEQTDRMESFFLGETAKYLFLLFDPTHPLNHIDEPFVFTTEGHPLMIPRSVGASSHGEALWHPAHSEASFCPVKPSPLPLTISRVASRGDVYHAANLARLHLMPLRDNVESALGEYAADHPSITLLDISSPSNHTYYPWTLPPELVPWNASSSLIPTRPTLDISFPAMVPTGQPVAPLQRVKDGILINTIGGLRLGMIQDHPFLFDDGFHDTFRIQTINNIPLGKDERVYLARETGRDVLSPADPNFMRIRDAVLLDLVIDLDASIEDSDAAEADEPAATAGQGSENNGEASLVIDLPQFEDVANDGAMRAAWNAIVSQISNLIRESRAPSPWPFSTPLSLITPPTSKLASTSMSSPSTKGGGSNLLRYHLSAVTPTGPGAAPLPDWPEASTLLSPGATLPALSWTKIYVTDELCDHRLPLSVARQHQVLVVKRGGCDFSAKLENIPAYKPGPQALQLVIVVSYEQNDADEHGGGEREAGGEERILPSDDNDAHPDTAYYDELSLVRPYLHRRQATPAGLPRRNPLPMVLVGGGQRVYDALKNAAVAVGVKRRYHVETKGVRIANLEIV</sequence>
<feature type="region of interest" description="Disordered" evidence="8">
    <location>
        <begin position="832"/>
        <end position="851"/>
    </location>
</feature>
<dbReference type="EC" id="3.2.1.-" evidence="7"/>
<dbReference type="GO" id="GO:0005509">
    <property type="term" value="F:calcium ion binding"/>
    <property type="evidence" value="ECO:0007669"/>
    <property type="project" value="InterPro"/>
</dbReference>
<keyword evidence="3" id="KW-0256">Endoplasmic reticulum</keyword>
<evidence type="ECO:0000256" key="8">
    <source>
        <dbReference type="SAM" id="MobiDB-lite"/>
    </source>
</evidence>
<accession>A0A178ZJ43</accession>
<comment type="caution">
    <text evidence="9">The sequence shown here is derived from an EMBL/GenBank/DDBJ whole genome shotgun (WGS) entry which is preliminary data.</text>
</comment>
<dbReference type="GO" id="GO:0036503">
    <property type="term" value="P:ERAD pathway"/>
    <property type="evidence" value="ECO:0007669"/>
    <property type="project" value="UniProtKB-ARBA"/>
</dbReference>
<keyword evidence="6" id="KW-0106">Calcium</keyword>
<protein>
    <recommendedName>
        <fullName evidence="7">alpha-1,2-Mannosidase</fullName>
        <ecNumber evidence="7">3.2.1.-</ecNumber>
    </recommendedName>
</protein>
<dbReference type="GO" id="GO:0044322">
    <property type="term" value="C:endoplasmic reticulum quality control compartment"/>
    <property type="evidence" value="ECO:0007669"/>
    <property type="project" value="GOC"/>
</dbReference>
<keyword evidence="6" id="KW-0479">Metal-binding</keyword>
<comment type="subcellular location">
    <subcellularLocation>
        <location evidence="1">Endoplasmic reticulum</location>
    </subcellularLocation>
</comment>
<keyword evidence="7" id="KW-0378">Hydrolase</keyword>
<dbReference type="SUPFAM" id="SSF48225">
    <property type="entry name" value="Seven-hairpin glycosidases"/>
    <property type="match status" value="1"/>
</dbReference>
<dbReference type="PANTHER" id="PTHR45679:SF5">
    <property type="entry name" value="ER DEGRADATION-ENHANCING ALPHA-MANNOSIDASE-LIKE PROTEIN 1"/>
    <property type="match status" value="1"/>
</dbReference>
<dbReference type="EMBL" id="LVYI01000004">
    <property type="protein sequence ID" value="OAP59804.1"/>
    <property type="molecule type" value="Genomic_DNA"/>
</dbReference>
<feature type="active site" evidence="5">
    <location>
        <position position="516"/>
    </location>
</feature>
<dbReference type="PRINTS" id="PR00747">
    <property type="entry name" value="GLYHDRLASE47"/>
</dbReference>
<feature type="active site" description="Proton donor" evidence="5">
    <location>
        <position position="495"/>
    </location>
</feature>
<dbReference type="InterPro" id="IPR036026">
    <property type="entry name" value="Seven-hairpin_glycosidases"/>
</dbReference>
<dbReference type="UniPathway" id="UPA00378"/>
<dbReference type="GO" id="GO:0016020">
    <property type="term" value="C:membrane"/>
    <property type="evidence" value="ECO:0007669"/>
    <property type="project" value="InterPro"/>
</dbReference>
<keyword evidence="10" id="KW-1185">Reference proteome</keyword>
<evidence type="ECO:0000256" key="6">
    <source>
        <dbReference type="PIRSR" id="PIRSR601382-2"/>
    </source>
</evidence>
<dbReference type="Gene3D" id="1.50.10.10">
    <property type="match status" value="1"/>
</dbReference>
<evidence type="ECO:0000256" key="1">
    <source>
        <dbReference type="ARBA" id="ARBA00004240"/>
    </source>
</evidence>
<dbReference type="InterPro" id="IPR044674">
    <property type="entry name" value="EDEM1/2/3"/>
</dbReference>
<evidence type="ECO:0000256" key="5">
    <source>
        <dbReference type="PIRSR" id="PIRSR601382-1"/>
    </source>
</evidence>
<dbReference type="STRING" id="1367422.A0A178ZJ43"/>
<dbReference type="RefSeq" id="XP_018693171.1">
    <property type="nucleotide sequence ID" value="XM_018836318.1"/>
</dbReference>
<name>A0A178ZJ43_9EURO</name>
<dbReference type="GO" id="GO:0004571">
    <property type="term" value="F:mannosyl-oligosaccharide 1,2-alpha-mannosidase activity"/>
    <property type="evidence" value="ECO:0007669"/>
    <property type="project" value="InterPro"/>
</dbReference>
<dbReference type="GO" id="GO:1904380">
    <property type="term" value="P:endoplasmic reticulum mannose trimming"/>
    <property type="evidence" value="ECO:0007669"/>
    <property type="project" value="InterPro"/>
</dbReference>
<keyword evidence="4" id="KW-0325">Glycoprotein</keyword>
<gene>
    <name evidence="9" type="ORF">AYL99_04806</name>
</gene>
<reference evidence="9 10" key="1">
    <citation type="submission" date="2016-04" db="EMBL/GenBank/DDBJ databases">
        <title>Draft genome of Fonsecaea erecta CBS 125763.</title>
        <authorList>
            <person name="Weiss V.A."/>
            <person name="Vicente V.A."/>
            <person name="Raittz R.T."/>
            <person name="Moreno L.F."/>
            <person name="De Souza E.M."/>
            <person name="Pedrosa F.O."/>
            <person name="Steffens M.B."/>
            <person name="Faoro H."/>
            <person name="Tadra-Sfeir M.Z."/>
            <person name="Najafzadeh M.J."/>
            <person name="Felipe M.S."/>
            <person name="Teixeira M."/>
            <person name="Sun J."/>
            <person name="Xi L."/>
            <person name="Gomes R."/>
            <person name="De Azevedo C.M."/>
            <person name="Salgado C.G."/>
            <person name="Da Silva M.B."/>
            <person name="Nascimento M.F."/>
            <person name="Queiroz-Telles F."/>
            <person name="Attili D.S."/>
            <person name="Gorbushina A."/>
        </authorList>
    </citation>
    <scope>NUCLEOTIDE SEQUENCE [LARGE SCALE GENOMIC DNA]</scope>
    <source>
        <strain evidence="9 10">CBS 125763</strain>
    </source>
</reference>
<evidence type="ECO:0000256" key="3">
    <source>
        <dbReference type="ARBA" id="ARBA00022824"/>
    </source>
</evidence>
<dbReference type="InterPro" id="IPR012341">
    <property type="entry name" value="6hp_glycosidase-like_sf"/>
</dbReference>
<dbReference type="Proteomes" id="UP000078343">
    <property type="component" value="Unassembled WGS sequence"/>
</dbReference>
<organism evidence="9 10">
    <name type="scientific">Fonsecaea erecta</name>
    <dbReference type="NCBI Taxonomy" id="1367422"/>
    <lineage>
        <taxon>Eukaryota</taxon>
        <taxon>Fungi</taxon>
        <taxon>Dikarya</taxon>
        <taxon>Ascomycota</taxon>
        <taxon>Pezizomycotina</taxon>
        <taxon>Eurotiomycetes</taxon>
        <taxon>Chaetothyriomycetidae</taxon>
        <taxon>Chaetothyriales</taxon>
        <taxon>Herpotrichiellaceae</taxon>
        <taxon>Fonsecaea</taxon>
    </lineage>
</organism>
<dbReference type="InterPro" id="IPR001382">
    <property type="entry name" value="Glyco_hydro_47"/>
</dbReference>
<feature type="active site" description="Proton donor" evidence="5">
    <location>
        <position position="177"/>
    </location>
</feature>
<evidence type="ECO:0000313" key="9">
    <source>
        <dbReference type="EMBL" id="OAP59804.1"/>
    </source>
</evidence>
<dbReference type="OrthoDB" id="8118055at2759"/>
<dbReference type="AlphaFoldDB" id="A0A178ZJ43"/>
<dbReference type="PANTHER" id="PTHR45679">
    <property type="entry name" value="ER DEGRADATION-ENHANCING ALPHA-MANNOSIDASE-LIKE PROTEIN 2"/>
    <property type="match status" value="1"/>
</dbReference>